<dbReference type="RefSeq" id="WP_092941270.1">
    <property type="nucleotide sequence ID" value="NZ_FONX01000017.1"/>
</dbReference>
<evidence type="ECO:0000313" key="3">
    <source>
        <dbReference type="Proteomes" id="UP000199119"/>
    </source>
</evidence>
<evidence type="ECO:0000259" key="1">
    <source>
        <dbReference type="Pfam" id="PF07883"/>
    </source>
</evidence>
<dbReference type="PANTHER" id="PTHR36156:SF2">
    <property type="entry name" value="CUPIN TYPE-2 DOMAIN-CONTAINING PROTEIN"/>
    <property type="match status" value="1"/>
</dbReference>
<dbReference type="InterPro" id="IPR047142">
    <property type="entry name" value="OryJ/VirC-like"/>
</dbReference>
<keyword evidence="3" id="KW-1185">Reference proteome</keyword>
<dbReference type="OrthoDB" id="713485at2"/>
<dbReference type="PANTHER" id="PTHR36156">
    <property type="entry name" value="SLR2101 PROTEIN"/>
    <property type="match status" value="1"/>
</dbReference>
<proteinExistence type="predicted"/>
<evidence type="ECO:0000313" key="2">
    <source>
        <dbReference type="EMBL" id="SFF21759.1"/>
    </source>
</evidence>
<dbReference type="CDD" id="cd02231">
    <property type="entry name" value="cupin_BLL6423-like"/>
    <property type="match status" value="1"/>
</dbReference>
<sequence>MGFPAIHRVVTGHDDQGRAAVASQGPLPTVVEVAAIPGTVFHEVWSTAQSPAAVDNGPDPTLGPLVLPPPPGGTRIRFVDIPPDTPEFLAGGAERMHDAFSQIGDAAASTVQADSPHPLMHRTESVDYGVVIEGELTLVLDTGEVQLRPGSVVVQRGTNHAWANRSGAPCRMLFVLVDGRFDASLAAPAAAQP</sequence>
<dbReference type="InterPro" id="IPR014710">
    <property type="entry name" value="RmlC-like_jellyroll"/>
</dbReference>
<dbReference type="InterPro" id="IPR011051">
    <property type="entry name" value="RmlC_Cupin_sf"/>
</dbReference>
<feature type="domain" description="Cupin type-2" evidence="1">
    <location>
        <begin position="116"/>
        <end position="175"/>
    </location>
</feature>
<dbReference type="AlphaFoldDB" id="A0A1I2GXF9"/>
<protein>
    <submittedName>
        <fullName evidence="2">Cupin domain-containing protein</fullName>
    </submittedName>
</protein>
<organism evidence="2 3">
    <name type="scientific">Paracidovorax wautersii</name>
    <dbReference type="NCBI Taxonomy" id="1177982"/>
    <lineage>
        <taxon>Bacteria</taxon>
        <taxon>Pseudomonadati</taxon>
        <taxon>Pseudomonadota</taxon>
        <taxon>Betaproteobacteria</taxon>
        <taxon>Burkholderiales</taxon>
        <taxon>Comamonadaceae</taxon>
        <taxon>Paracidovorax</taxon>
    </lineage>
</organism>
<dbReference type="InterPro" id="IPR013096">
    <property type="entry name" value="Cupin_2"/>
</dbReference>
<gene>
    <name evidence="2" type="ORF">SAMN04489711_11753</name>
</gene>
<dbReference type="STRING" id="1177982.SAMN04489711_11753"/>
<dbReference type="Proteomes" id="UP000199119">
    <property type="component" value="Unassembled WGS sequence"/>
</dbReference>
<dbReference type="Pfam" id="PF07883">
    <property type="entry name" value="Cupin_2"/>
    <property type="match status" value="1"/>
</dbReference>
<dbReference type="Gene3D" id="2.20.70.150">
    <property type="match status" value="1"/>
</dbReference>
<dbReference type="EMBL" id="FONX01000017">
    <property type="protein sequence ID" value="SFF21759.1"/>
    <property type="molecule type" value="Genomic_DNA"/>
</dbReference>
<dbReference type="SUPFAM" id="SSF51182">
    <property type="entry name" value="RmlC-like cupins"/>
    <property type="match status" value="1"/>
</dbReference>
<dbReference type="Gene3D" id="2.60.120.10">
    <property type="entry name" value="Jelly Rolls"/>
    <property type="match status" value="1"/>
</dbReference>
<name>A0A1I2GXF9_9BURK</name>
<accession>A0A1I2GXF9</accession>
<reference evidence="3" key="1">
    <citation type="submission" date="2016-10" db="EMBL/GenBank/DDBJ databases">
        <authorList>
            <person name="Varghese N."/>
            <person name="Submissions S."/>
        </authorList>
    </citation>
    <scope>NUCLEOTIDE SEQUENCE [LARGE SCALE GENOMIC DNA]</scope>
    <source>
        <strain evidence="3">DSM 27981</strain>
    </source>
</reference>